<organism evidence="1">
    <name type="scientific">Tanacetum cinerariifolium</name>
    <name type="common">Dalmatian daisy</name>
    <name type="synonym">Chrysanthemum cinerariifolium</name>
    <dbReference type="NCBI Taxonomy" id="118510"/>
    <lineage>
        <taxon>Eukaryota</taxon>
        <taxon>Viridiplantae</taxon>
        <taxon>Streptophyta</taxon>
        <taxon>Embryophyta</taxon>
        <taxon>Tracheophyta</taxon>
        <taxon>Spermatophyta</taxon>
        <taxon>Magnoliopsida</taxon>
        <taxon>eudicotyledons</taxon>
        <taxon>Gunneridae</taxon>
        <taxon>Pentapetalae</taxon>
        <taxon>asterids</taxon>
        <taxon>campanulids</taxon>
        <taxon>Asterales</taxon>
        <taxon>Asteraceae</taxon>
        <taxon>Asteroideae</taxon>
        <taxon>Anthemideae</taxon>
        <taxon>Anthemidinae</taxon>
        <taxon>Tanacetum</taxon>
    </lineage>
</organism>
<gene>
    <name evidence="1" type="ORF">Tci_021351</name>
</gene>
<protein>
    <submittedName>
        <fullName evidence="1">S-type anion channel SLAH2-like</fullName>
    </submittedName>
</protein>
<comment type="caution">
    <text evidence="1">The sequence shown here is derived from an EMBL/GenBank/DDBJ whole genome shotgun (WGS) entry which is preliminary data.</text>
</comment>
<reference evidence="1" key="1">
    <citation type="journal article" date="2019" name="Sci. Rep.">
        <title>Draft genome of Tanacetum cinerariifolium, the natural source of mosquito coil.</title>
        <authorList>
            <person name="Yamashiro T."/>
            <person name="Shiraishi A."/>
            <person name="Satake H."/>
            <person name="Nakayama K."/>
        </authorList>
    </citation>
    <scope>NUCLEOTIDE SEQUENCE</scope>
</reference>
<dbReference type="EMBL" id="BKCJ010002555">
    <property type="protein sequence ID" value="GEU49373.1"/>
    <property type="molecule type" value="Genomic_DNA"/>
</dbReference>
<sequence>MFPLACHLPPLNTKRVLFKDDTKAIGNDSPRNSDTLSGSISTGCGINKARAVETPDCLMLPIKSPRMDELRDNRYNSFKTWPWILANFANSGDGSGVRVTQCLQNPSTYSVFLHIEDFNQANPSCSNHFKRTHADIQAILPTCDMGIAWNVRIRGVTVGTTSTGHWVDSTSVVRKNSREGVDPKL</sequence>
<name>A0A6L2KIS9_TANCI</name>
<dbReference type="AlphaFoldDB" id="A0A6L2KIS9"/>
<evidence type="ECO:0000313" key="1">
    <source>
        <dbReference type="EMBL" id="GEU49373.1"/>
    </source>
</evidence>
<proteinExistence type="predicted"/>
<accession>A0A6L2KIS9</accession>